<dbReference type="InterPro" id="IPR020841">
    <property type="entry name" value="PKS_Beta-ketoAc_synthase_dom"/>
</dbReference>
<dbReference type="Proteomes" id="UP000248889">
    <property type="component" value="Unassembled WGS sequence"/>
</dbReference>
<evidence type="ECO:0000256" key="17">
    <source>
        <dbReference type="ARBA" id="ARBA00023315"/>
    </source>
</evidence>
<keyword evidence="17 22" id="KW-0012">Acyltransferase</keyword>
<evidence type="ECO:0000256" key="6">
    <source>
        <dbReference type="ARBA" id="ARBA00022458"/>
    </source>
</evidence>
<dbReference type="PROSITE" id="PS00606">
    <property type="entry name" value="KS3_1"/>
    <property type="match status" value="1"/>
</dbReference>
<evidence type="ECO:0000313" key="26">
    <source>
        <dbReference type="EMBL" id="RAG86005.1"/>
    </source>
</evidence>
<comment type="catalytic activity">
    <reaction evidence="21 22">
        <text>a fatty acyl-[ACP] + malonyl-[ACP] + H(+) = a 3-oxoacyl-[ACP] + holo-[ACP] + CO2</text>
        <dbReference type="Rhea" id="RHEA:22836"/>
        <dbReference type="Rhea" id="RHEA-COMP:9623"/>
        <dbReference type="Rhea" id="RHEA-COMP:9685"/>
        <dbReference type="Rhea" id="RHEA-COMP:9916"/>
        <dbReference type="Rhea" id="RHEA-COMP:14125"/>
        <dbReference type="ChEBI" id="CHEBI:15378"/>
        <dbReference type="ChEBI" id="CHEBI:16526"/>
        <dbReference type="ChEBI" id="CHEBI:64479"/>
        <dbReference type="ChEBI" id="CHEBI:78449"/>
        <dbReference type="ChEBI" id="CHEBI:78776"/>
        <dbReference type="ChEBI" id="CHEBI:138651"/>
    </reaction>
</comment>
<evidence type="ECO:0000256" key="1">
    <source>
        <dbReference type="ARBA" id="ARBA00004533"/>
    </source>
</evidence>
<evidence type="ECO:0000256" key="19">
    <source>
        <dbReference type="ARBA" id="ARBA00037576"/>
    </source>
</evidence>
<evidence type="ECO:0000256" key="11">
    <source>
        <dbReference type="ARBA" id="ARBA00022692"/>
    </source>
</evidence>
<keyword evidence="12" id="KW-0276">Fatty acid metabolism</keyword>
<reference evidence="26 27" key="1">
    <citation type="submission" date="2018-06" db="EMBL/GenBank/DDBJ databases">
        <title>Streptacidiphilus pinicola sp. nov., isolated from pine grove soil.</title>
        <authorList>
            <person name="Roh S.G."/>
            <person name="Park S."/>
            <person name="Kim M.-K."/>
            <person name="Yun B.-R."/>
            <person name="Park J."/>
            <person name="Kim M.J."/>
            <person name="Kim Y.S."/>
            <person name="Kim S.B."/>
        </authorList>
    </citation>
    <scope>NUCLEOTIDE SEQUENCE [LARGE SCALE GENOMIC DNA]</scope>
    <source>
        <strain evidence="26 27">MMS16-CNU450</strain>
    </source>
</reference>
<dbReference type="InterPro" id="IPR016039">
    <property type="entry name" value="Thiolase-like"/>
</dbReference>
<dbReference type="InterPro" id="IPR018201">
    <property type="entry name" value="Ketoacyl_synth_AS"/>
</dbReference>
<name>A0A2X0K9R7_9ACTN</name>
<dbReference type="CDD" id="cd00834">
    <property type="entry name" value="KAS_I_II"/>
    <property type="match status" value="1"/>
</dbReference>
<dbReference type="InterPro" id="IPR014031">
    <property type="entry name" value="Ketoacyl_synth_C"/>
</dbReference>
<evidence type="ECO:0000256" key="13">
    <source>
        <dbReference type="ARBA" id="ARBA00022989"/>
    </source>
</evidence>
<comment type="subcellular location">
    <subcellularLocation>
        <location evidence="1">Cell inner membrane</location>
    </subcellularLocation>
</comment>
<evidence type="ECO:0000256" key="18">
    <source>
        <dbReference type="ARBA" id="ARBA00024006"/>
    </source>
</evidence>
<evidence type="ECO:0000256" key="8">
    <source>
        <dbReference type="ARBA" id="ARBA00022516"/>
    </source>
</evidence>
<dbReference type="InterPro" id="IPR017568">
    <property type="entry name" value="3-oxoacyl-ACP_synth-2"/>
</dbReference>
<evidence type="ECO:0000256" key="22">
    <source>
        <dbReference type="PIRNR" id="PIRNR000447"/>
    </source>
</evidence>
<dbReference type="InterPro" id="IPR014030">
    <property type="entry name" value="Ketoacyl_synth_N"/>
</dbReference>
<keyword evidence="10 22" id="KW-0808">Transferase</keyword>
<evidence type="ECO:0000256" key="14">
    <source>
        <dbReference type="ARBA" id="ARBA00023098"/>
    </source>
</evidence>
<comment type="similarity">
    <text evidence="3 22 24">Belongs to the thiolase-like superfamily. Beta-ketoacyl-ACP synthases family.</text>
</comment>
<dbReference type="UniPathway" id="UPA00094"/>
<evidence type="ECO:0000256" key="12">
    <source>
        <dbReference type="ARBA" id="ARBA00022832"/>
    </source>
</evidence>
<comment type="function">
    <text evidence="18 22">Involved in the type II fatty acid elongation cycle. Catalyzes the elongation of a wide range of acyl-ACP by the addition of two carbons from malonyl-ACP to an acyl acceptor. Can efficiently catalyze the conversion of palmitoleoyl-ACP (cis-hexadec-9-enoyl-ACP) to cis-vaccenoyl-ACP (cis-octadec-11-enoyl-ACP), an essential step in the thermal regulation of fatty acid composition.</text>
</comment>
<evidence type="ECO:0000256" key="15">
    <source>
        <dbReference type="ARBA" id="ARBA00023136"/>
    </source>
</evidence>
<dbReference type="FunFam" id="3.40.47.10:FF:000018">
    <property type="entry name" value="3-oxoacyl-[acyl-carrier-protein] synthase 2"/>
    <property type="match status" value="1"/>
</dbReference>
<evidence type="ECO:0000256" key="2">
    <source>
        <dbReference type="ARBA" id="ARBA00005194"/>
    </source>
</evidence>
<evidence type="ECO:0000256" key="20">
    <source>
        <dbReference type="ARBA" id="ARBA00047318"/>
    </source>
</evidence>
<feature type="active site" description="For beta-ketoacyl synthase activity" evidence="23">
    <location>
        <position position="169"/>
    </location>
</feature>
<keyword evidence="7" id="KW-1003">Cell membrane</keyword>
<protein>
    <recommendedName>
        <fullName evidence="5 22">3-oxoacyl-[acyl-carrier-protein] synthase 2</fullName>
        <ecNumber evidence="4 22">2.3.1.179</ecNumber>
    </recommendedName>
</protein>
<keyword evidence="14" id="KW-0443">Lipid metabolism</keyword>
<keyword evidence="6" id="KW-0536">Nodulation</keyword>
<accession>A0A2X0K9R7</accession>
<evidence type="ECO:0000256" key="7">
    <source>
        <dbReference type="ARBA" id="ARBA00022475"/>
    </source>
</evidence>
<keyword evidence="15" id="KW-0472">Membrane</keyword>
<evidence type="ECO:0000256" key="4">
    <source>
        <dbReference type="ARBA" id="ARBA00012356"/>
    </source>
</evidence>
<keyword evidence="8 22" id="KW-0444">Lipid biosynthesis</keyword>
<evidence type="ECO:0000313" key="27">
    <source>
        <dbReference type="Proteomes" id="UP000248889"/>
    </source>
</evidence>
<keyword evidence="9" id="KW-0997">Cell inner membrane</keyword>
<dbReference type="SMART" id="SM00825">
    <property type="entry name" value="PKS_KS"/>
    <property type="match status" value="1"/>
</dbReference>
<sequence>MSSEHAPRRRVVITGCGVISPIGLSSAAFWDSLLAGRSGIARIEDFDVSDLPTQIAAQVKGFDPEQYMPRKVWRRIDPFAQYALAAAVEAVDMAKIEIDEELAPRVGVQIGSGYGPSTIQSQVTLGLQEKGARSIGPFTSAASAIDNAAGEIAIRFGAKGPSGAISTACASGTSAIGEAMRWIQYGACDVVLAGGADQSVTRSDIASACSARALSRRNDDPEHACRPFDNERDGFIMASGAGVLVLEEAERAMRRGAPILAELVGYGASTDAYHPTAPHPEGAGAQQAMRGALTDARIDASEVDYINAHGTSTKLNDRIETLAIRQVLGAHALRVPISSTKSMTGHMIGAAGAVEAIVALHTIRDGVVPPTVNCFDPEDTEVNYVPHTAQEHKVDVAMSNSFGFAGHNAVAILRAWKP</sequence>
<dbReference type="PIRSF" id="PIRSF000447">
    <property type="entry name" value="KAS_II"/>
    <property type="match status" value="1"/>
</dbReference>
<keyword evidence="13" id="KW-1133">Transmembrane helix</keyword>
<organism evidence="26 27">
    <name type="scientific">Streptacidiphilus pinicola</name>
    <dbReference type="NCBI Taxonomy" id="2219663"/>
    <lineage>
        <taxon>Bacteria</taxon>
        <taxon>Bacillati</taxon>
        <taxon>Actinomycetota</taxon>
        <taxon>Actinomycetes</taxon>
        <taxon>Kitasatosporales</taxon>
        <taxon>Streptomycetaceae</taxon>
        <taxon>Streptacidiphilus</taxon>
    </lineage>
</organism>
<evidence type="ECO:0000256" key="21">
    <source>
        <dbReference type="ARBA" id="ARBA00047659"/>
    </source>
</evidence>
<proteinExistence type="inferred from homology"/>
<dbReference type="NCBIfam" id="TIGR03150">
    <property type="entry name" value="fabF"/>
    <property type="match status" value="1"/>
</dbReference>
<dbReference type="Gene3D" id="3.40.47.10">
    <property type="match status" value="1"/>
</dbReference>
<keyword evidence="11" id="KW-0812">Transmembrane</keyword>
<dbReference type="NCBIfam" id="NF005589">
    <property type="entry name" value="PRK07314.1"/>
    <property type="match status" value="1"/>
</dbReference>
<dbReference type="AlphaFoldDB" id="A0A2X0K9R7"/>
<keyword evidence="27" id="KW-1185">Reference proteome</keyword>
<gene>
    <name evidence="26" type="primary">fabF</name>
    <name evidence="26" type="ORF">DN069_08865</name>
</gene>
<evidence type="ECO:0000256" key="16">
    <source>
        <dbReference type="ARBA" id="ARBA00023160"/>
    </source>
</evidence>
<dbReference type="OrthoDB" id="9808669at2"/>
<dbReference type="Pfam" id="PF00109">
    <property type="entry name" value="ketoacyl-synt"/>
    <property type="match status" value="1"/>
</dbReference>
<comment type="caution">
    <text evidence="26">The sequence shown here is derived from an EMBL/GenBank/DDBJ whole genome shotgun (WGS) entry which is preliminary data.</text>
</comment>
<evidence type="ECO:0000256" key="3">
    <source>
        <dbReference type="ARBA" id="ARBA00008467"/>
    </source>
</evidence>
<dbReference type="RefSeq" id="WP_111500320.1">
    <property type="nucleotide sequence ID" value="NZ_QKYN01000035.1"/>
</dbReference>
<dbReference type="PANTHER" id="PTHR11712">
    <property type="entry name" value="POLYKETIDE SYNTHASE-RELATED"/>
    <property type="match status" value="1"/>
</dbReference>
<dbReference type="GO" id="GO:0005886">
    <property type="term" value="C:plasma membrane"/>
    <property type="evidence" value="ECO:0007669"/>
    <property type="project" value="UniProtKB-SubCell"/>
</dbReference>
<dbReference type="GO" id="GO:0004315">
    <property type="term" value="F:3-oxoacyl-[acyl-carrier-protein] synthase activity"/>
    <property type="evidence" value="ECO:0007669"/>
    <property type="project" value="UniProtKB-UniRule"/>
</dbReference>
<dbReference type="SUPFAM" id="SSF53901">
    <property type="entry name" value="Thiolase-like"/>
    <property type="match status" value="2"/>
</dbReference>
<dbReference type="GO" id="GO:0006633">
    <property type="term" value="P:fatty acid biosynthetic process"/>
    <property type="evidence" value="ECO:0007669"/>
    <property type="project" value="UniProtKB-UniRule"/>
</dbReference>
<dbReference type="PROSITE" id="PS52004">
    <property type="entry name" value="KS3_2"/>
    <property type="match status" value="1"/>
</dbReference>
<evidence type="ECO:0000256" key="23">
    <source>
        <dbReference type="PIRSR" id="PIRSR000447-1"/>
    </source>
</evidence>
<comment type="catalytic activity">
    <reaction evidence="20 22">
        <text>(9Z)-hexadecenoyl-[ACP] + malonyl-[ACP] + H(+) = 3-oxo-(11Z)-octadecenoyl-[ACP] + holo-[ACP] + CO2</text>
        <dbReference type="Rhea" id="RHEA:55040"/>
        <dbReference type="Rhea" id="RHEA-COMP:9623"/>
        <dbReference type="Rhea" id="RHEA-COMP:9685"/>
        <dbReference type="Rhea" id="RHEA-COMP:10800"/>
        <dbReference type="Rhea" id="RHEA-COMP:14074"/>
        <dbReference type="ChEBI" id="CHEBI:15378"/>
        <dbReference type="ChEBI" id="CHEBI:16526"/>
        <dbReference type="ChEBI" id="CHEBI:64479"/>
        <dbReference type="ChEBI" id="CHEBI:78449"/>
        <dbReference type="ChEBI" id="CHEBI:83989"/>
        <dbReference type="ChEBI" id="CHEBI:138538"/>
        <dbReference type="EC" id="2.3.1.179"/>
    </reaction>
</comment>
<dbReference type="EC" id="2.3.1.179" evidence="4 22"/>
<evidence type="ECO:0000256" key="10">
    <source>
        <dbReference type="ARBA" id="ARBA00022679"/>
    </source>
</evidence>
<evidence type="ECO:0000256" key="9">
    <source>
        <dbReference type="ARBA" id="ARBA00022519"/>
    </source>
</evidence>
<feature type="domain" description="Ketosynthase family 3 (KS3)" evidence="25">
    <location>
        <begin position="8"/>
        <end position="415"/>
    </location>
</feature>
<comment type="pathway">
    <text evidence="2 22">Lipid metabolism; fatty acid biosynthesis.</text>
</comment>
<dbReference type="EMBL" id="QKYN01000035">
    <property type="protein sequence ID" value="RAG86005.1"/>
    <property type="molecule type" value="Genomic_DNA"/>
</dbReference>
<dbReference type="Pfam" id="PF02801">
    <property type="entry name" value="Ketoacyl-synt_C"/>
    <property type="match status" value="1"/>
</dbReference>
<evidence type="ECO:0000256" key="24">
    <source>
        <dbReference type="RuleBase" id="RU003694"/>
    </source>
</evidence>
<dbReference type="PANTHER" id="PTHR11712:SF352">
    <property type="entry name" value="3-OXOACYL-[ACYL-CARRIER-PROTEIN] SYNTHASE"/>
    <property type="match status" value="1"/>
</dbReference>
<evidence type="ECO:0000259" key="25">
    <source>
        <dbReference type="PROSITE" id="PS52004"/>
    </source>
</evidence>
<dbReference type="InterPro" id="IPR000794">
    <property type="entry name" value="Beta-ketoacyl_synthase"/>
</dbReference>
<comment type="function">
    <text evidence="19">Proposed to synthesize NOD factor fatty acyl chain. Involved in the synthesis of a highly unsaturated fatty acid moiety, which forms part of a lipo-oligosaccharide that is responsible for host specificity.</text>
</comment>
<evidence type="ECO:0000256" key="5">
    <source>
        <dbReference type="ARBA" id="ARBA00014657"/>
    </source>
</evidence>
<keyword evidence="16 22" id="KW-0275">Fatty acid biosynthesis</keyword>